<keyword evidence="2" id="KW-0175">Coiled coil</keyword>
<feature type="region of interest" description="Disordered" evidence="3">
    <location>
        <begin position="1"/>
        <end position="38"/>
    </location>
</feature>
<feature type="coiled-coil region" evidence="2">
    <location>
        <begin position="689"/>
        <end position="723"/>
    </location>
</feature>
<dbReference type="GO" id="GO:0008270">
    <property type="term" value="F:zinc ion binding"/>
    <property type="evidence" value="ECO:0007669"/>
    <property type="project" value="UniProtKB-KW"/>
</dbReference>
<dbReference type="EMBL" id="CM001879">
    <property type="protein sequence ID" value="EOX94868.1"/>
    <property type="molecule type" value="Genomic_DNA"/>
</dbReference>
<protein>
    <submittedName>
        <fullName evidence="5">RING/U-box superfamily protein, putative</fullName>
    </submittedName>
</protein>
<dbReference type="InParanoid" id="A0A061DXX2"/>
<dbReference type="SUPFAM" id="SSF57850">
    <property type="entry name" value="RING/U-box"/>
    <property type="match status" value="1"/>
</dbReference>
<evidence type="ECO:0000256" key="2">
    <source>
        <dbReference type="SAM" id="Coils"/>
    </source>
</evidence>
<dbReference type="OMA" id="KPHAIAR"/>
<dbReference type="Gramene" id="EOX94868">
    <property type="protein sequence ID" value="EOX94868"/>
    <property type="gene ID" value="TCM_004480"/>
</dbReference>
<dbReference type="Gene3D" id="3.30.40.10">
    <property type="entry name" value="Zinc/RING finger domain, C3HC4 (zinc finger)"/>
    <property type="match status" value="1"/>
</dbReference>
<name>A0A061DXX2_THECC</name>
<dbReference type="InterPro" id="IPR046527">
    <property type="entry name" value="PIR2-like_helical"/>
</dbReference>
<dbReference type="InterPro" id="IPR013083">
    <property type="entry name" value="Znf_RING/FYVE/PHD"/>
</dbReference>
<reference evidence="5 6" key="1">
    <citation type="journal article" date="2013" name="Genome Biol.">
        <title>The genome sequence of the most widely cultivated cacao type and its use to identify candidate genes regulating pod color.</title>
        <authorList>
            <person name="Motamayor J.C."/>
            <person name="Mockaitis K."/>
            <person name="Schmutz J."/>
            <person name="Haiminen N."/>
            <person name="Iii D.L."/>
            <person name="Cornejo O."/>
            <person name="Findley S.D."/>
            <person name="Zheng P."/>
            <person name="Utro F."/>
            <person name="Royaert S."/>
            <person name="Saski C."/>
            <person name="Jenkins J."/>
            <person name="Podicheti R."/>
            <person name="Zhao M."/>
            <person name="Scheffler B.E."/>
            <person name="Stack J.C."/>
            <person name="Feltus F.A."/>
            <person name="Mustiga G.M."/>
            <person name="Amores F."/>
            <person name="Phillips W."/>
            <person name="Marelli J.P."/>
            <person name="May G.D."/>
            <person name="Shapiro H."/>
            <person name="Ma J."/>
            <person name="Bustamante C.D."/>
            <person name="Schnell R.J."/>
            <person name="Main D."/>
            <person name="Gilbert D."/>
            <person name="Parida L."/>
            <person name="Kuhn D.N."/>
        </authorList>
    </citation>
    <scope>NUCLEOTIDE SEQUENCE [LARGE SCALE GENOMIC DNA]</scope>
    <source>
        <strain evidence="6">cv. Matina 1-6</strain>
    </source>
</reference>
<dbReference type="HOGENOM" id="CLU_012143_0_1_1"/>
<feature type="domain" description="RING-type" evidence="4">
    <location>
        <begin position="770"/>
        <end position="810"/>
    </location>
</feature>
<organism evidence="5 6">
    <name type="scientific">Theobroma cacao</name>
    <name type="common">Cacao</name>
    <name type="synonym">Cocoa</name>
    <dbReference type="NCBI Taxonomy" id="3641"/>
    <lineage>
        <taxon>Eukaryota</taxon>
        <taxon>Viridiplantae</taxon>
        <taxon>Streptophyta</taxon>
        <taxon>Embryophyta</taxon>
        <taxon>Tracheophyta</taxon>
        <taxon>Spermatophyta</taxon>
        <taxon>Magnoliopsida</taxon>
        <taxon>eudicotyledons</taxon>
        <taxon>Gunneridae</taxon>
        <taxon>Pentapetalae</taxon>
        <taxon>rosids</taxon>
        <taxon>malvids</taxon>
        <taxon>Malvales</taxon>
        <taxon>Malvaceae</taxon>
        <taxon>Byttnerioideae</taxon>
        <taxon>Theobroma</taxon>
    </lineage>
</organism>
<evidence type="ECO:0000256" key="3">
    <source>
        <dbReference type="SAM" id="MobiDB-lite"/>
    </source>
</evidence>
<dbReference type="InterPro" id="IPR046934">
    <property type="entry name" value="PIR2-like"/>
</dbReference>
<gene>
    <name evidence="5" type="ORF">TCM_004480</name>
</gene>
<dbReference type="Pfam" id="PF20235">
    <property type="entry name" value="PIR2-like_helical"/>
    <property type="match status" value="1"/>
</dbReference>
<feature type="region of interest" description="Disordered" evidence="3">
    <location>
        <begin position="425"/>
        <end position="454"/>
    </location>
</feature>
<sequence length="824" mass="93070">MDEKIDSGGGASKPRSSFVLPQDKGSKNKRKLDDPFLENPIHVPLSNTEFSLYELPPEISRGPELGPLEARSSKVPFREDFERSDWDDPIACQLEELLLSNLQTNFQTAIKRIIECGYKEDIAEKVVSRHGLYQGGNDLVSNVMNDALAFLKKGEVGDISGNVFEDLQQLVGYTMLEMIGVLREVKPSLSIAETMWWLLMCDLNISMACESRLETQHLETILPSPNEPNVSKPSFPCSQNYLPETLKFRNFPNSPNPKNPLAYEGLTPEKRSLVSMGAFRDYGLFTSVSEEKPGTGRKGRSKKELAALRQKSFNMKKYKAYGKGAFRAGKLATIGGFVVKKRKKSPSKSPTVNLKNASSKINAKAGDLADESHHVLTNSSLGLIVTDKSPTLPTKKTKSVVPIANTELAPSSSLERKLFPKSESITSVSSKTLDHDAEKKLTSKAKGSTSMSSKTPDYYARIPYDQSLGKYIPQDEKDELILKLVPRVQHLQNELHSWTQWTNQKVMQAIRRLSKDQPELKALRQKKEEAEQIQKKKQTMEENTMKRLAKMEGALNDATTQVEDTNSTVQKLEVEHFMLKKEMKVVKLQAVESAASCQEAFEREQKALKDVRSWDGQRSLLQEELALEKQMAAELQKKVGKAKNIYNQTEMRWKHERLAKENFLAQAASLKKERKGFEVAAKVEGDRIKQKVEKDMHKYEEEIKELKDKLSELKMKLESSKIAALRRGSDGGNGQCLSINEGNQVPSFSERVVDIKDYSGNRGLKQERECIMCLAEEKTMIFLPCAHQVLCVKCNELHEKQRMKDCPACRTLIDWRICARFVKP</sequence>
<keyword evidence="6" id="KW-1185">Reference proteome</keyword>
<feature type="compositionally biased region" description="Polar residues" evidence="3">
    <location>
        <begin position="445"/>
        <end position="454"/>
    </location>
</feature>
<evidence type="ECO:0000259" key="4">
    <source>
        <dbReference type="PROSITE" id="PS50089"/>
    </source>
</evidence>
<proteinExistence type="predicted"/>
<keyword evidence="1" id="KW-0479">Metal-binding</keyword>
<evidence type="ECO:0000313" key="6">
    <source>
        <dbReference type="Proteomes" id="UP000026915"/>
    </source>
</evidence>
<dbReference type="CDD" id="cd23128">
    <property type="entry name" value="RING-HC_MIP1-like"/>
    <property type="match status" value="1"/>
</dbReference>
<dbReference type="Pfam" id="PF13920">
    <property type="entry name" value="zf-C3HC4_3"/>
    <property type="match status" value="1"/>
</dbReference>
<feature type="coiled-coil region" evidence="2">
    <location>
        <begin position="618"/>
        <end position="652"/>
    </location>
</feature>
<dbReference type="PANTHER" id="PTHR46405:SF4">
    <property type="entry name" value="E3 UBIQUITIN-PROTEIN LIGASE RF298-RELATED"/>
    <property type="match status" value="1"/>
</dbReference>
<evidence type="ECO:0000256" key="1">
    <source>
        <dbReference type="PROSITE-ProRule" id="PRU00175"/>
    </source>
</evidence>
<dbReference type="AlphaFoldDB" id="A0A061DXX2"/>
<accession>A0A061DXX2</accession>
<dbReference type="Proteomes" id="UP000026915">
    <property type="component" value="Chromosome 1"/>
</dbReference>
<dbReference type="eggNOG" id="ENOG502SB0J">
    <property type="taxonomic scope" value="Eukaryota"/>
</dbReference>
<keyword evidence="1" id="KW-0863">Zinc-finger</keyword>
<evidence type="ECO:0000313" key="5">
    <source>
        <dbReference type="EMBL" id="EOX94868.1"/>
    </source>
</evidence>
<dbReference type="FunCoup" id="A0A061DXX2">
    <property type="interactions" value="1172"/>
</dbReference>
<keyword evidence="1" id="KW-0862">Zinc</keyword>
<dbReference type="PROSITE" id="PS50089">
    <property type="entry name" value="ZF_RING_2"/>
    <property type="match status" value="1"/>
</dbReference>
<dbReference type="InterPro" id="IPR001841">
    <property type="entry name" value="Znf_RING"/>
</dbReference>
<dbReference type="PANTHER" id="PTHR46405">
    <property type="entry name" value="OS05G0141500 PROTEIN"/>
    <property type="match status" value="1"/>
</dbReference>
<feature type="coiled-coil region" evidence="2">
    <location>
        <begin position="520"/>
        <end position="575"/>
    </location>
</feature>
<feature type="compositionally biased region" description="Basic and acidic residues" evidence="3">
    <location>
        <begin position="432"/>
        <end position="441"/>
    </location>
</feature>